<dbReference type="PANTHER" id="PTHR47150">
    <property type="entry name" value="OS12G0169200 PROTEIN"/>
    <property type="match status" value="1"/>
</dbReference>
<feature type="compositionally biased region" description="Pro residues" evidence="1">
    <location>
        <begin position="328"/>
        <end position="342"/>
    </location>
</feature>
<dbReference type="Pfam" id="PF04827">
    <property type="entry name" value="Plant_tran"/>
    <property type="match status" value="1"/>
</dbReference>
<sequence length="350" mass="40603">MAGYPCSFSRFWMTEEKDDDIFHLADDDEAELATYNHLLQCESFESRQRSNAPPKGFRPRNLPEDDGHMRIWADYFAEHLVFNDRQFRQRFRMRRHMVLRIADAVEAQNPRYFKRKHDCCDEEGLFALQKCVAALRILAFGLPTHAIDEYVRIGASTARESLHHFCQAMIEVYSAYYLWAPNEADVNLLLAEGEERGFPGMLGSIDCMHWELLMCPTAWQGMFTGRWKHPSMILEAVASRDLWIWHVYFGMPGRNNNINVLQRSPVFSSYLRGQSTSVEFEVNGKVLLPQLPHPQASGCGRRRILLQLDELALTGRQQIHHRRMHPTRWPPTPPHPQPPRHPTPTQGADP</sequence>
<feature type="region of interest" description="Disordered" evidence="1">
    <location>
        <begin position="319"/>
        <end position="350"/>
    </location>
</feature>
<gene>
    <name evidence="2" type="ORF">U9M48_035322</name>
</gene>
<keyword evidence="3" id="KW-1185">Reference proteome</keyword>
<name>A0AAQ3UGV6_PASNO</name>
<reference evidence="2 3" key="1">
    <citation type="submission" date="2024-02" db="EMBL/GenBank/DDBJ databases">
        <title>High-quality chromosome-scale genome assembly of Pensacola bahiagrass (Paspalum notatum Flugge var. saurae).</title>
        <authorList>
            <person name="Vega J.M."/>
            <person name="Podio M."/>
            <person name="Orjuela J."/>
            <person name="Siena L.A."/>
            <person name="Pessino S.C."/>
            <person name="Combes M.C."/>
            <person name="Mariac C."/>
            <person name="Albertini E."/>
            <person name="Pupilli F."/>
            <person name="Ortiz J.P.A."/>
            <person name="Leblanc O."/>
        </authorList>
    </citation>
    <scope>NUCLEOTIDE SEQUENCE [LARGE SCALE GENOMIC DNA]</scope>
    <source>
        <strain evidence="2">R1</strain>
        <tissue evidence="2">Leaf</tissue>
    </source>
</reference>
<evidence type="ECO:0000313" key="2">
    <source>
        <dbReference type="EMBL" id="WVZ88854.1"/>
    </source>
</evidence>
<protein>
    <submittedName>
        <fullName evidence="2">Uncharacterized protein</fullName>
    </submittedName>
</protein>
<proteinExistence type="predicted"/>
<evidence type="ECO:0000313" key="3">
    <source>
        <dbReference type="Proteomes" id="UP001341281"/>
    </source>
</evidence>
<dbReference type="InterPro" id="IPR006912">
    <property type="entry name" value="Harbinger_derived_prot"/>
</dbReference>
<organism evidence="2 3">
    <name type="scientific">Paspalum notatum var. saurae</name>
    <dbReference type="NCBI Taxonomy" id="547442"/>
    <lineage>
        <taxon>Eukaryota</taxon>
        <taxon>Viridiplantae</taxon>
        <taxon>Streptophyta</taxon>
        <taxon>Embryophyta</taxon>
        <taxon>Tracheophyta</taxon>
        <taxon>Spermatophyta</taxon>
        <taxon>Magnoliopsida</taxon>
        <taxon>Liliopsida</taxon>
        <taxon>Poales</taxon>
        <taxon>Poaceae</taxon>
        <taxon>PACMAD clade</taxon>
        <taxon>Panicoideae</taxon>
        <taxon>Andropogonodae</taxon>
        <taxon>Paspaleae</taxon>
        <taxon>Paspalinae</taxon>
        <taxon>Paspalum</taxon>
    </lineage>
</organism>
<dbReference type="Proteomes" id="UP001341281">
    <property type="component" value="Chromosome 08"/>
</dbReference>
<accession>A0AAQ3UGV6</accession>
<dbReference type="PANTHER" id="PTHR47150:SF5">
    <property type="entry name" value="OS07G0546750 PROTEIN"/>
    <property type="match status" value="1"/>
</dbReference>
<evidence type="ECO:0000256" key="1">
    <source>
        <dbReference type="SAM" id="MobiDB-lite"/>
    </source>
</evidence>
<feature type="non-terminal residue" evidence="2">
    <location>
        <position position="350"/>
    </location>
</feature>
<dbReference type="EMBL" id="CP144752">
    <property type="protein sequence ID" value="WVZ88854.1"/>
    <property type="molecule type" value="Genomic_DNA"/>
</dbReference>
<dbReference type="AlphaFoldDB" id="A0AAQ3UGV6"/>